<evidence type="ECO:0000256" key="16">
    <source>
        <dbReference type="SAM" id="MobiDB-lite"/>
    </source>
</evidence>
<keyword evidence="4 14" id="KW-1134">Transmembrane beta strand</keyword>
<evidence type="ECO:0000256" key="4">
    <source>
        <dbReference type="ARBA" id="ARBA00022452"/>
    </source>
</evidence>
<dbReference type="EMBL" id="LT828648">
    <property type="protein sequence ID" value="SLM50099.1"/>
    <property type="molecule type" value="Genomic_DNA"/>
</dbReference>
<dbReference type="RefSeq" id="WP_080888250.1">
    <property type="nucleotide sequence ID" value="NZ_LT828648.1"/>
</dbReference>
<comment type="subcellular location">
    <subcellularLocation>
        <location evidence="1 14">Cell outer membrane</location>
        <topology evidence="1 14">Multi-pass membrane protein</topology>
    </subcellularLocation>
</comment>
<dbReference type="Gene3D" id="2.40.170.20">
    <property type="entry name" value="TonB-dependent receptor, beta-barrel domain"/>
    <property type="match status" value="1"/>
</dbReference>
<dbReference type="InterPro" id="IPR010105">
    <property type="entry name" value="TonB_sidphr_rcpt"/>
</dbReference>
<evidence type="ECO:0000256" key="2">
    <source>
        <dbReference type="ARBA" id="ARBA00009810"/>
    </source>
</evidence>
<keyword evidence="10 15" id="KW-0798">TonB box</keyword>
<evidence type="ECO:0000256" key="17">
    <source>
        <dbReference type="SAM" id="Phobius"/>
    </source>
</evidence>
<dbReference type="Pfam" id="PF00593">
    <property type="entry name" value="TonB_dep_Rec_b-barrel"/>
    <property type="match status" value="1"/>
</dbReference>
<evidence type="ECO:0000256" key="6">
    <source>
        <dbReference type="ARBA" id="ARBA00022692"/>
    </source>
</evidence>
<keyword evidence="13 14" id="KW-0998">Cell outer membrane</keyword>
<dbReference type="Gene3D" id="2.170.130.10">
    <property type="entry name" value="TonB-dependent receptor, plug domain"/>
    <property type="match status" value="1"/>
</dbReference>
<keyword evidence="6 14" id="KW-0812">Transmembrane</keyword>
<keyword evidence="7" id="KW-0732">Signal</keyword>
<dbReference type="STRING" id="1325564.NSJP_3932"/>
<protein>
    <submittedName>
        <fullName evidence="19">Putative tonB-dependent receptor protein</fullName>
    </submittedName>
</protein>
<gene>
    <name evidence="19" type="ORF">NSJP_3932</name>
</gene>
<dbReference type="Pfam" id="PF07715">
    <property type="entry name" value="Plug"/>
    <property type="match status" value="1"/>
</dbReference>
<dbReference type="PROSITE" id="PS52016">
    <property type="entry name" value="TONB_DEPENDENT_REC_3"/>
    <property type="match status" value="1"/>
</dbReference>
<reference evidence="19 20" key="1">
    <citation type="submission" date="2017-03" db="EMBL/GenBank/DDBJ databases">
        <authorList>
            <person name="Afonso C.L."/>
            <person name="Miller P.J."/>
            <person name="Scott M.A."/>
            <person name="Spackman E."/>
            <person name="Goraichik I."/>
            <person name="Dimitrov K.M."/>
            <person name="Suarez D.L."/>
            <person name="Swayne D.E."/>
        </authorList>
    </citation>
    <scope>NUCLEOTIDE SEQUENCE [LARGE SCALE GENOMIC DNA]</scope>
    <source>
        <strain evidence="19">Genome sequencing of Nitrospira japonica strain NJ11</strain>
    </source>
</reference>
<dbReference type="KEGG" id="nja:NSJP_3932"/>
<evidence type="ECO:0000256" key="7">
    <source>
        <dbReference type="ARBA" id="ARBA00022729"/>
    </source>
</evidence>
<dbReference type="InterPro" id="IPR000531">
    <property type="entry name" value="Beta-barrel_TonB"/>
</dbReference>
<keyword evidence="12 19" id="KW-0675">Receptor</keyword>
<dbReference type="AlphaFoldDB" id="A0A1W1IB23"/>
<keyword evidence="5" id="KW-0410">Iron transport</keyword>
<keyword evidence="20" id="KW-1185">Reference proteome</keyword>
<dbReference type="InterPro" id="IPR010917">
    <property type="entry name" value="TonB_rcpt_CS"/>
</dbReference>
<organism evidence="19 20">
    <name type="scientific">Nitrospira japonica</name>
    <dbReference type="NCBI Taxonomy" id="1325564"/>
    <lineage>
        <taxon>Bacteria</taxon>
        <taxon>Pseudomonadati</taxon>
        <taxon>Nitrospirota</taxon>
        <taxon>Nitrospiria</taxon>
        <taxon>Nitrospirales</taxon>
        <taxon>Nitrospiraceae</taxon>
        <taxon>Nitrospira</taxon>
    </lineage>
</organism>
<dbReference type="PANTHER" id="PTHR32552:SF82">
    <property type="entry name" value="FCUA PROTEIN"/>
    <property type="match status" value="1"/>
</dbReference>
<dbReference type="InterPro" id="IPR037066">
    <property type="entry name" value="Plug_dom_sf"/>
</dbReference>
<feature type="domain" description="Secretin/TonB short N-terminal" evidence="18">
    <location>
        <begin position="72"/>
        <end position="123"/>
    </location>
</feature>
<dbReference type="InterPro" id="IPR011662">
    <property type="entry name" value="Secretin/TonB_short_N"/>
</dbReference>
<dbReference type="InterPro" id="IPR036942">
    <property type="entry name" value="Beta-barrel_TonB_sf"/>
</dbReference>
<name>A0A1W1IB23_9BACT</name>
<dbReference type="OrthoDB" id="9760333at2"/>
<dbReference type="GO" id="GO:0038023">
    <property type="term" value="F:signaling receptor activity"/>
    <property type="evidence" value="ECO:0007669"/>
    <property type="project" value="InterPro"/>
</dbReference>
<keyword evidence="17" id="KW-1133">Transmembrane helix</keyword>
<evidence type="ECO:0000256" key="1">
    <source>
        <dbReference type="ARBA" id="ARBA00004571"/>
    </source>
</evidence>
<feature type="transmembrane region" description="Helical" evidence="17">
    <location>
        <begin position="12"/>
        <end position="37"/>
    </location>
</feature>
<dbReference type="SMART" id="SM00965">
    <property type="entry name" value="STN"/>
    <property type="match status" value="1"/>
</dbReference>
<evidence type="ECO:0000256" key="10">
    <source>
        <dbReference type="ARBA" id="ARBA00023077"/>
    </source>
</evidence>
<comment type="similarity">
    <text evidence="2 14 15">Belongs to the TonB-dependent receptor family.</text>
</comment>
<dbReference type="InterPro" id="IPR039426">
    <property type="entry name" value="TonB-dep_rcpt-like"/>
</dbReference>
<dbReference type="GO" id="GO:0015344">
    <property type="term" value="F:siderophore uptake transmembrane transporter activity"/>
    <property type="evidence" value="ECO:0007669"/>
    <property type="project" value="TreeGrafter"/>
</dbReference>
<dbReference type="Pfam" id="PF07660">
    <property type="entry name" value="STN"/>
    <property type="match status" value="1"/>
</dbReference>
<dbReference type="Gene3D" id="3.55.50.30">
    <property type="match status" value="1"/>
</dbReference>
<evidence type="ECO:0000256" key="14">
    <source>
        <dbReference type="PROSITE-ProRule" id="PRU01360"/>
    </source>
</evidence>
<evidence type="ECO:0000313" key="19">
    <source>
        <dbReference type="EMBL" id="SLM50099.1"/>
    </source>
</evidence>
<evidence type="ECO:0000256" key="3">
    <source>
        <dbReference type="ARBA" id="ARBA00022448"/>
    </source>
</evidence>
<dbReference type="GO" id="GO:0009279">
    <property type="term" value="C:cell outer membrane"/>
    <property type="evidence" value="ECO:0007669"/>
    <property type="project" value="UniProtKB-SubCell"/>
</dbReference>
<dbReference type="CDD" id="cd01347">
    <property type="entry name" value="ligand_gated_channel"/>
    <property type="match status" value="1"/>
</dbReference>
<keyword evidence="9" id="KW-0406">Ion transport</keyword>
<dbReference type="NCBIfam" id="TIGR01783">
    <property type="entry name" value="TonB-siderophor"/>
    <property type="match status" value="1"/>
</dbReference>
<evidence type="ECO:0000256" key="12">
    <source>
        <dbReference type="ARBA" id="ARBA00023170"/>
    </source>
</evidence>
<keyword evidence="11 14" id="KW-0472">Membrane</keyword>
<sequence length="852" mass="91520">MKRERNETIGLKLHLIGLSVIVLCMIGGVCGLGTGLAQDNAESSETIARMDFHIPAQPLGTALNAFAVTSGWQVSASSELTTGAESPGVVGNYTPEQGLKNLLSGTGLTYRMDGSKMATIERQTSSGVVPAVVAVGAAGAVAGAMIAADGSEEAVVTAQKPVKVPEVVVKDVKERPHREELLPEYPGGDVATGGRLGVLGNREIMDTPFNQTNYTSKVIENQQIRYMADVLNNDPTARASASQSTGADDFSIRGFSVSNQDILFNGLYGVAPTFFNSMMTESLERVEVLKGPSALLAGVAPGGSIGGMINLVPKRAGQDPLTQFTGSYISSTQFGGHADISRRYGSEKQFGIRLNGVYRNGDTAIDYQSRESALASLGMDYRGRKFRLAADLGYQYQNIQGMRDFTTVVAGVQVPTPPNNRGNYDGPYDFSKPTVYYGTLRGEYDLTDNLSAFVSTGGSYRSTRYSLVNRTIVNSQGDLSANNFATMSADKTTAWTVETGLQGRFATGPVQHQTVLAYTTLRRDWQRATVPIPRPASNIYTPTFGPAPDLSLQPDPGSGKPLQESVLSGATLADTLSILDERVQLTVGGRFQTIDIKQFNFTTGVMTTNYNEDKATPMVGLVVKPWQQVAFYANYIEGLQQGPTAPVTAANAGEVFAPFVAKQYEVGAKVDFGRFGTTLAFYQIAQPTGFVNPTTNIFGVDGEQRNRGIDFNVFGEVIEGVRLLGGAAFIDAELTKTQGGINDGHTGIGVPRSRLVLGGEWDTPFLQGFTLFARGTRNSSMFLNAANTQEVPSWARLDLGARYMFLQPNGKPVTIRANVTNVLDSGYWDANAFGQLTLSDPRVFWLSATIDF</sequence>
<dbReference type="SUPFAM" id="SSF56935">
    <property type="entry name" value="Porins"/>
    <property type="match status" value="1"/>
</dbReference>
<accession>A0A1W1IB23</accession>
<dbReference type="Proteomes" id="UP000192042">
    <property type="component" value="Chromosome I"/>
</dbReference>
<evidence type="ECO:0000256" key="15">
    <source>
        <dbReference type="RuleBase" id="RU003357"/>
    </source>
</evidence>
<keyword evidence="8" id="KW-0408">Iron</keyword>
<dbReference type="GO" id="GO:0015891">
    <property type="term" value="P:siderophore transport"/>
    <property type="evidence" value="ECO:0007669"/>
    <property type="project" value="InterPro"/>
</dbReference>
<feature type="region of interest" description="Disordered" evidence="16">
    <location>
        <begin position="537"/>
        <end position="561"/>
    </location>
</feature>
<evidence type="ECO:0000313" key="20">
    <source>
        <dbReference type="Proteomes" id="UP000192042"/>
    </source>
</evidence>
<dbReference type="PANTHER" id="PTHR32552">
    <property type="entry name" value="FERRICHROME IRON RECEPTOR-RELATED"/>
    <property type="match status" value="1"/>
</dbReference>
<proteinExistence type="inferred from homology"/>
<evidence type="ECO:0000256" key="9">
    <source>
        <dbReference type="ARBA" id="ARBA00023065"/>
    </source>
</evidence>
<evidence type="ECO:0000256" key="13">
    <source>
        <dbReference type="ARBA" id="ARBA00023237"/>
    </source>
</evidence>
<keyword evidence="3 14" id="KW-0813">Transport</keyword>
<evidence type="ECO:0000256" key="11">
    <source>
        <dbReference type="ARBA" id="ARBA00023136"/>
    </source>
</evidence>
<evidence type="ECO:0000256" key="8">
    <source>
        <dbReference type="ARBA" id="ARBA00023004"/>
    </source>
</evidence>
<dbReference type="PROSITE" id="PS01156">
    <property type="entry name" value="TONB_DEPENDENT_REC_2"/>
    <property type="match status" value="1"/>
</dbReference>
<evidence type="ECO:0000256" key="5">
    <source>
        <dbReference type="ARBA" id="ARBA00022496"/>
    </source>
</evidence>
<evidence type="ECO:0000259" key="18">
    <source>
        <dbReference type="SMART" id="SM00965"/>
    </source>
</evidence>
<dbReference type="InterPro" id="IPR012910">
    <property type="entry name" value="Plug_dom"/>
</dbReference>